<dbReference type="GO" id="GO:0008768">
    <property type="term" value="F:UDP-sugar diphosphatase activity"/>
    <property type="evidence" value="ECO:0007669"/>
    <property type="project" value="TreeGrafter"/>
</dbReference>
<organism evidence="6 7">
    <name type="scientific">Oryzisolibacter propanilivorax</name>
    <dbReference type="NCBI Taxonomy" id="1527607"/>
    <lineage>
        <taxon>Bacteria</taxon>
        <taxon>Pseudomonadati</taxon>
        <taxon>Pseudomonadota</taxon>
        <taxon>Betaproteobacteria</taxon>
        <taxon>Burkholderiales</taxon>
        <taxon>Comamonadaceae</taxon>
        <taxon>Oryzisolibacter</taxon>
    </lineage>
</organism>
<feature type="domain" description="5'-Nucleotidase C-terminal" evidence="5">
    <location>
        <begin position="453"/>
        <end position="597"/>
    </location>
</feature>
<comment type="similarity">
    <text evidence="1 3">Belongs to the 5'-nucleotidase family.</text>
</comment>
<evidence type="ECO:0000313" key="6">
    <source>
        <dbReference type="EMBL" id="SDM69775.1"/>
    </source>
</evidence>
<dbReference type="GO" id="GO:0046872">
    <property type="term" value="F:metal ion binding"/>
    <property type="evidence" value="ECO:0007669"/>
    <property type="project" value="InterPro"/>
</dbReference>
<dbReference type="RefSeq" id="WP_091572471.1">
    <property type="nucleotide sequence ID" value="NZ_FNHP01000012.1"/>
</dbReference>
<dbReference type="GO" id="GO:0030288">
    <property type="term" value="C:outer membrane-bounded periplasmic space"/>
    <property type="evidence" value="ECO:0007669"/>
    <property type="project" value="TreeGrafter"/>
</dbReference>
<evidence type="ECO:0000256" key="2">
    <source>
        <dbReference type="ARBA" id="ARBA00022729"/>
    </source>
</evidence>
<dbReference type="GO" id="GO:0000166">
    <property type="term" value="F:nucleotide binding"/>
    <property type="evidence" value="ECO:0007669"/>
    <property type="project" value="UniProtKB-KW"/>
</dbReference>
<dbReference type="AlphaFoldDB" id="A0A1G9VD41"/>
<name>A0A1G9VD41_9BURK</name>
<reference evidence="7" key="1">
    <citation type="submission" date="2016-10" db="EMBL/GenBank/DDBJ databases">
        <authorList>
            <person name="Varghese N."/>
            <person name="Submissions S."/>
        </authorList>
    </citation>
    <scope>NUCLEOTIDE SEQUENCE [LARGE SCALE GENOMIC DNA]</scope>
    <source>
        <strain evidence="7">EPL6</strain>
    </source>
</reference>
<dbReference type="SUPFAM" id="SSF56300">
    <property type="entry name" value="Metallo-dependent phosphatases"/>
    <property type="match status" value="1"/>
</dbReference>
<feature type="domain" description="Calcineurin-like phosphoesterase" evidence="4">
    <location>
        <begin position="61"/>
        <end position="293"/>
    </location>
</feature>
<protein>
    <submittedName>
        <fullName evidence="6">5'-nucleotidase</fullName>
    </submittedName>
</protein>
<proteinExistence type="inferred from homology"/>
<sequence length="658" mass="70322">MQSGALTGLAHRPRGLFCLSRWRERARARVQALALALLLSGCGGSHPVQTPAAGPSAYQLTILHLNDHHSHLQPRSATLQLDDSSGRRVPVAVQVGGFARVVGALDALAAGKPNVLRLHAGDALTGTLYFDRAGAPGAADAALMDVACFDAFAVGNHEFDKGDTVLRGFLDQLATGRCPTPILSANVRFGASSALHPSRAPGLVQPSVVLRRGGQDIGIVGLTVAYKTRVSSSPDPDTQFEDEAEAAQREIDRLTARGIDKIVVLSHIGHAAERRLAERLRGVDVIVGGDSHTLLGPPGLARAGIGTPVADYPVRTRNADGQPVCLVQAGEYAQVLGELRVDFDARGQVLECSGTPHVLVGDDMQVDGQPPAPALRQSLEASRTALGFLRVTEPSAAALAALAPFEARVAAFARTPVAHAPEELCARRVPGGPGSRDHGRSSAACNAEGRVDRHGGDIQQLVAQAYLDMARLRYGGADLAMQHGGGVRTPLLGTVTGEQLIGVLPFGNTLWRLQVSGAELRGMLEDGIEAVWGPRGSTGPYPYVAGLRFTVDVTRPRGERIAQLQFHDVARDVWVPLEPPRTYRLFVPEYTARGGDRHLTLAGVPPERRLDIGVLDADLLLDWIERQPRDTATGLPLLRRLDEGRYSTWHFTDERTSR</sequence>
<dbReference type="SUPFAM" id="SSF55816">
    <property type="entry name" value="5'-nucleotidase (syn. UDP-sugar hydrolase), C-terminal domain"/>
    <property type="match status" value="1"/>
</dbReference>
<dbReference type="InterPro" id="IPR004843">
    <property type="entry name" value="Calcineurin-like_PHP"/>
</dbReference>
<dbReference type="InterPro" id="IPR036907">
    <property type="entry name" value="5'-Nucleotdase_C_sf"/>
</dbReference>
<dbReference type="GO" id="GO:0009166">
    <property type="term" value="P:nucleotide catabolic process"/>
    <property type="evidence" value="ECO:0007669"/>
    <property type="project" value="InterPro"/>
</dbReference>
<keyword evidence="3" id="KW-0547">Nucleotide-binding</keyword>
<dbReference type="Pfam" id="PF00149">
    <property type="entry name" value="Metallophos"/>
    <property type="match status" value="1"/>
</dbReference>
<dbReference type="STRING" id="1527607.SAMN05428957_11227"/>
<dbReference type="OrthoDB" id="9803927at2"/>
<keyword evidence="3" id="KW-0378">Hydrolase</keyword>
<dbReference type="Pfam" id="PF02872">
    <property type="entry name" value="5_nucleotid_C"/>
    <property type="match status" value="1"/>
</dbReference>
<dbReference type="PANTHER" id="PTHR11575">
    <property type="entry name" value="5'-NUCLEOTIDASE-RELATED"/>
    <property type="match status" value="1"/>
</dbReference>
<dbReference type="GO" id="GO:0008253">
    <property type="term" value="F:5'-nucleotidase activity"/>
    <property type="evidence" value="ECO:0007669"/>
    <property type="project" value="TreeGrafter"/>
</dbReference>
<dbReference type="PRINTS" id="PR01607">
    <property type="entry name" value="APYRASEFAMLY"/>
</dbReference>
<gene>
    <name evidence="6" type="ORF">SAMN05428957_11227</name>
</gene>
<dbReference type="InterPro" id="IPR006179">
    <property type="entry name" value="5_nucleotidase/apyrase"/>
</dbReference>
<dbReference type="PROSITE" id="PS00786">
    <property type="entry name" value="5_NUCLEOTIDASE_2"/>
    <property type="match status" value="1"/>
</dbReference>
<evidence type="ECO:0000259" key="4">
    <source>
        <dbReference type="Pfam" id="PF00149"/>
    </source>
</evidence>
<evidence type="ECO:0000256" key="1">
    <source>
        <dbReference type="ARBA" id="ARBA00006654"/>
    </source>
</evidence>
<keyword evidence="2" id="KW-0732">Signal</keyword>
<dbReference type="InterPro" id="IPR006146">
    <property type="entry name" value="5'-Nucleotdase_CS"/>
</dbReference>
<evidence type="ECO:0000256" key="3">
    <source>
        <dbReference type="RuleBase" id="RU362119"/>
    </source>
</evidence>
<dbReference type="InterPro" id="IPR029052">
    <property type="entry name" value="Metallo-depent_PP-like"/>
</dbReference>
<dbReference type="Proteomes" id="UP000198552">
    <property type="component" value="Unassembled WGS sequence"/>
</dbReference>
<keyword evidence="7" id="KW-1185">Reference proteome</keyword>
<dbReference type="Gene3D" id="3.90.780.10">
    <property type="entry name" value="5'-Nucleotidase, C-terminal domain"/>
    <property type="match status" value="1"/>
</dbReference>
<dbReference type="PANTHER" id="PTHR11575:SF24">
    <property type="entry name" value="5'-NUCLEOTIDASE"/>
    <property type="match status" value="1"/>
</dbReference>
<dbReference type="InterPro" id="IPR008334">
    <property type="entry name" value="5'-Nucleotdase_C"/>
</dbReference>
<dbReference type="Gene3D" id="3.60.21.10">
    <property type="match status" value="1"/>
</dbReference>
<dbReference type="EMBL" id="FNHP01000012">
    <property type="protein sequence ID" value="SDM69775.1"/>
    <property type="molecule type" value="Genomic_DNA"/>
</dbReference>
<evidence type="ECO:0000259" key="5">
    <source>
        <dbReference type="Pfam" id="PF02872"/>
    </source>
</evidence>
<accession>A0A1G9VD41</accession>
<evidence type="ECO:0000313" key="7">
    <source>
        <dbReference type="Proteomes" id="UP000198552"/>
    </source>
</evidence>